<keyword evidence="7" id="KW-1185">Reference proteome</keyword>
<evidence type="ECO:0000313" key="6">
    <source>
        <dbReference type="EMBL" id="MSS15360.1"/>
    </source>
</evidence>
<dbReference type="SUPFAM" id="SSF89082">
    <property type="entry name" value="Antibiotic binding domain of TipA-like multidrug resistance regulators"/>
    <property type="match status" value="1"/>
</dbReference>
<accession>A0A6L5X572</accession>
<dbReference type="InterPro" id="IPR009061">
    <property type="entry name" value="DNA-bd_dom_put_sf"/>
</dbReference>
<keyword evidence="2" id="KW-0238">DNA-binding</keyword>
<dbReference type="Pfam" id="PF13411">
    <property type="entry name" value="MerR_1"/>
    <property type="match status" value="1"/>
</dbReference>
<dbReference type="Gene3D" id="1.10.490.50">
    <property type="entry name" value="Antibiotic binding domain of TipA-like multidrug resistance regulators"/>
    <property type="match status" value="1"/>
</dbReference>
<organism evidence="6 7">
    <name type="scientific">Porcincola intestinalis</name>
    <dbReference type="NCBI Taxonomy" id="2606632"/>
    <lineage>
        <taxon>Bacteria</taxon>
        <taxon>Bacillati</taxon>
        <taxon>Bacillota</taxon>
        <taxon>Clostridia</taxon>
        <taxon>Lachnospirales</taxon>
        <taxon>Lachnospiraceae</taxon>
        <taxon>Porcincola</taxon>
    </lineage>
</organism>
<dbReference type="PROSITE" id="PS50937">
    <property type="entry name" value="HTH_MERR_2"/>
    <property type="match status" value="1"/>
</dbReference>
<dbReference type="InterPro" id="IPR012925">
    <property type="entry name" value="TipAS_dom"/>
</dbReference>
<evidence type="ECO:0000313" key="7">
    <source>
        <dbReference type="Proteomes" id="UP000481852"/>
    </source>
</evidence>
<feature type="domain" description="HTH merR-type" evidence="5">
    <location>
        <begin position="1"/>
        <end position="69"/>
    </location>
</feature>
<dbReference type="RefSeq" id="WP_277067563.1">
    <property type="nucleotide sequence ID" value="NZ_JAQYJL010000019.1"/>
</dbReference>
<dbReference type="EMBL" id="VULZ01000010">
    <property type="protein sequence ID" value="MSS15360.1"/>
    <property type="molecule type" value="Genomic_DNA"/>
</dbReference>
<gene>
    <name evidence="6" type="ORF">FYJ35_09985</name>
</gene>
<dbReference type="Proteomes" id="UP000481852">
    <property type="component" value="Unassembled WGS sequence"/>
</dbReference>
<dbReference type="Gene3D" id="1.10.1660.10">
    <property type="match status" value="1"/>
</dbReference>
<dbReference type="InterPro" id="IPR036244">
    <property type="entry name" value="TipA-like_antibiotic-bd"/>
</dbReference>
<evidence type="ECO:0000256" key="4">
    <source>
        <dbReference type="ARBA" id="ARBA00023163"/>
    </source>
</evidence>
<evidence type="ECO:0000256" key="2">
    <source>
        <dbReference type="ARBA" id="ARBA00023125"/>
    </source>
</evidence>
<name>A0A6L5X572_9FIRM</name>
<evidence type="ECO:0000259" key="5">
    <source>
        <dbReference type="PROSITE" id="PS50937"/>
    </source>
</evidence>
<dbReference type="Pfam" id="PF07739">
    <property type="entry name" value="TipAS"/>
    <property type="match status" value="1"/>
</dbReference>
<dbReference type="SMART" id="SM00422">
    <property type="entry name" value="HTH_MERR"/>
    <property type="match status" value="1"/>
</dbReference>
<dbReference type="InterPro" id="IPR047057">
    <property type="entry name" value="MerR_fam"/>
</dbReference>
<dbReference type="SUPFAM" id="SSF46955">
    <property type="entry name" value="Putative DNA-binding domain"/>
    <property type="match status" value="1"/>
</dbReference>
<dbReference type="AlphaFoldDB" id="A0A6L5X572"/>
<comment type="caution">
    <text evidence="6">The sequence shown here is derived from an EMBL/GenBank/DDBJ whole genome shotgun (WGS) entry which is preliminary data.</text>
</comment>
<sequence>MYLIKKVSEISGVSVRTLHHYDEIGLLSPQKKENGYRYYSDEDMSLLQMILFYKYLGFPLKQIKELLKREDSELLPHLRKQLLLMQAEKQRLLTLIDTLERTIASRERRTSMSVKEKFNGFTYQDNQKYKQAAIDLYGKKVIEEAVEKQKGKEQELTDGFNKIFFAFSDNMSKGISATAQENVRLAAELHEHLCKYSFDCPIDVFSSIGYGYVKNEEFKSNLDKFGEGTAQYVCDAIQKHVNENRK</sequence>
<dbReference type="PANTHER" id="PTHR30204:SF90">
    <property type="entry name" value="HTH-TYPE TRANSCRIPTIONAL ACTIVATOR MTA"/>
    <property type="match status" value="1"/>
</dbReference>
<reference evidence="6 7" key="1">
    <citation type="submission" date="2019-08" db="EMBL/GenBank/DDBJ databases">
        <title>In-depth cultivation of the pig gut microbiome towards novel bacterial diversity and tailored functional studies.</title>
        <authorList>
            <person name="Wylensek D."/>
            <person name="Hitch T.C.A."/>
            <person name="Clavel T."/>
        </authorList>
    </citation>
    <scope>NUCLEOTIDE SEQUENCE [LARGE SCALE GENOMIC DNA]</scope>
    <source>
        <strain evidence="6 7">Oil+RF-744-WCA-WT-11</strain>
    </source>
</reference>
<dbReference type="GO" id="GO:0003677">
    <property type="term" value="F:DNA binding"/>
    <property type="evidence" value="ECO:0007669"/>
    <property type="project" value="UniProtKB-KW"/>
</dbReference>
<dbReference type="InterPro" id="IPR000551">
    <property type="entry name" value="MerR-type_HTH_dom"/>
</dbReference>
<keyword evidence="4" id="KW-0804">Transcription</keyword>
<protein>
    <submittedName>
        <fullName evidence="6">MerR family transcriptional regulator</fullName>
    </submittedName>
</protein>
<keyword evidence="1" id="KW-0805">Transcription regulation</keyword>
<dbReference type="PANTHER" id="PTHR30204">
    <property type="entry name" value="REDOX-CYCLING DRUG-SENSING TRANSCRIPTIONAL ACTIVATOR SOXR"/>
    <property type="match status" value="1"/>
</dbReference>
<proteinExistence type="predicted"/>
<dbReference type="GO" id="GO:0003700">
    <property type="term" value="F:DNA-binding transcription factor activity"/>
    <property type="evidence" value="ECO:0007669"/>
    <property type="project" value="InterPro"/>
</dbReference>
<evidence type="ECO:0000256" key="1">
    <source>
        <dbReference type="ARBA" id="ARBA00023015"/>
    </source>
</evidence>
<evidence type="ECO:0000256" key="3">
    <source>
        <dbReference type="ARBA" id="ARBA00023159"/>
    </source>
</evidence>
<dbReference type="CDD" id="cd01106">
    <property type="entry name" value="HTH_TipAL-Mta"/>
    <property type="match status" value="1"/>
</dbReference>
<keyword evidence="3" id="KW-0010">Activator</keyword>